<feature type="compositionally biased region" description="Acidic residues" evidence="1">
    <location>
        <begin position="529"/>
        <end position="541"/>
    </location>
</feature>
<evidence type="ECO:0000256" key="1">
    <source>
        <dbReference type="SAM" id="MobiDB-lite"/>
    </source>
</evidence>
<protein>
    <submittedName>
        <fullName evidence="2">Uncharacterized protein</fullName>
    </submittedName>
</protein>
<evidence type="ECO:0000313" key="2">
    <source>
        <dbReference type="EMBL" id="WAR00277.1"/>
    </source>
</evidence>
<dbReference type="EMBL" id="CP111014">
    <property type="protein sequence ID" value="WAR00277.1"/>
    <property type="molecule type" value="Genomic_DNA"/>
</dbReference>
<organism evidence="2 3">
    <name type="scientific">Mya arenaria</name>
    <name type="common">Soft-shell clam</name>
    <dbReference type="NCBI Taxonomy" id="6604"/>
    <lineage>
        <taxon>Eukaryota</taxon>
        <taxon>Metazoa</taxon>
        <taxon>Spiralia</taxon>
        <taxon>Lophotrochozoa</taxon>
        <taxon>Mollusca</taxon>
        <taxon>Bivalvia</taxon>
        <taxon>Autobranchia</taxon>
        <taxon>Heteroconchia</taxon>
        <taxon>Euheterodonta</taxon>
        <taxon>Imparidentia</taxon>
        <taxon>Neoheterodontei</taxon>
        <taxon>Myida</taxon>
        <taxon>Myoidea</taxon>
        <taxon>Myidae</taxon>
        <taxon>Mya</taxon>
    </lineage>
</organism>
<proteinExistence type="predicted"/>
<gene>
    <name evidence="2" type="ORF">MAR_024649</name>
</gene>
<accession>A0ABY7DRE1</accession>
<sequence length="582" mass="66888">MRDLREYSKIVELMEEYKPKPKPSGQRTSVRYKPIKDRVTLPKSPSVKEFSEAVSTDILRQTTSKALTVNMSSLEFYRNELTKKVKMLDVKLSFSYQEDFSTQTVRLEKQLVRHGNRWVWENEDRSKNVISFPYQPGDRVNLNIGVFVHKTKKHGLFGKETITTQVGTATEVIVLARDNGVGMGLHFNEPYTQNMKLNFDINGRGHKLTLKFKLDVVHEDKGHPMLWLRPKTSNKRFRSLDTAYNLLLDLPPKDKDEDGRVRLFVYNNQRLVNYHKTAVLECLSVRPVSIQTDIPTGIELRTSLGGKRLAFLVPVVKIIDTEMYRYRLAILVVTAEGPHCLCSAKWKTSDKFDYKIYMFKTGDTFGQRIRWSSKDFLDISYAILNSTGHQIVMRQDSDALIEDVCIGLSLKMLVRWSTETLPWKQRDRVPMMECQKYLSAKCSNSGNKISDFSGKDIISHMKSLPQFLESQELMMYTDVEEFLAEDETDAGTLNNGSDIEIDLVRAPSQMSCESIRKTKRRSKRRGELNIEDPDDLEDDIDTNTQSSRYRYEIGSGDDLTTSGFIDDRSEYTGGGSWVDSVL</sequence>
<keyword evidence="3" id="KW-1185">Reference proteome</keyword>
<feature type="region of interest" description="Disordered" evidence="1">
    <location>
        <begin position="514"/>
        <end position="549"/>
    </location>
</feature>
<evidence type="ECO:0000313" key="3">
    <source>
        <dbReference type="Proteomes" id="UP001164746"/>
    </source>
</evidence>
<dbReference type="Proteomes" id="UP001164746">
    <property type="component" value="Chromosome 3"/>
</dbReference>
<name>A0ABY7DRE1_MYAAR</name>
<reference evidence="2" key="1">
    <citation type="submission" date="2022-11" db="EMBL/GenBank/DDBJ databases">
        <title>Centuries of genome instability and evolution in soft-shell clam transmissible cancer (bioRxiv).</title>
        <authorList>
            <person name="Hart S.F.M."/>
            <person name="Yonemitsu M.A."/>
            <person name="Giersch R.M."/>
            <person name="Beal B.F."/>
            <person name="Arriagada G."/>
            <person name="Davis B.W."/>
            <person name="Ostrander E.A."/>
            <person name="Goff S.P."/>
            <person name="Metzger M.J."/>
        </authorList>
    </citation>
    <scope>NUCLEOTIDE SEQUENCE</scope>
    <source>
        <strain evidence="2">MELC-2E11</strain>
        <tissue evidence="2">Siphon/mantle</tissue>
    </source>
</reference>